<reference evidence="2" key="1">
    <citation type="submission" date="2017-09" db="EMBL/GenBank/DDBJ databases">
        <title>Depth-based differentiation of microbial function through sediment-hosted aquifers and enrichment of novel symbionts in the deep terrestrial subsurface.</title>
        <authorList>
            <person name="Probst A.J."/>
            <person name="Ladd B."/>
            <person name="Jarett J.K."/>
            <person name="Geller-Mcgrath D.E."/>
            <person name="Sieber C.M.K."/>
            <person name="Emerson J.B."/>
            <person name="Anantharaman K."/>
            <person name="Thomas B.C."/>
            <person name="Malmstrom R."/>
            <person name="Stieglmeier M."/>
            <person name="Klingl A."/>
            <person name="Woyke T."/>
            <person name="Ryan C.M."/>
            <person name="Banfield J.F."/>
        </authorList>
    </citation>
    <scope>NUCLEOTIDE SEQUENCE [LARGE SCALE GENOMIC DNA]</scope>
</reference>
<gene>
    <name evidence="1" type="ORF">COU08_01555</name>
</gene>
<comment type="caution">
    <text evidence="1">The sequence shown here is derived from an EMBL/GenBank/DDBJ whole genome shotgun (WGS) entry which is preliminary data.</text>
</comment>
<organism evidence="1 2">
    <name type="scientific">Candidatus Harrisonbacteria bacterium CG10_big_fil_rev_8_21_14_0_10_42_17</name>
    <dbReference type="NCBI Taxonomy" id="1974584"/>
    <lineage>
        <taxon>Bacteria</taxon>
        <taxon>Candidatus Harrisoniibacteriota</taxon>
    </lineage>
</organism>
<evidence type="ECO:0000313" key="1">
    <source>
        <dbReference type="EMBL" id="PIT92663.1"/>
    </source>
</evidence>
<dbReference type="Proteomes" id="UP000228635">
    <property type="component" value="Unassembled WGS sequence"/>
</dbReference>
<name>A0A2M6WIS7_9BACT</name>
<dbReference type="EMBL" id="PFBA01000013">
    <property type="protein sequence ID" value="PIT92663.1"/>
    <property type="molecule type" value="Genomic_DNA"/>
</dbReference>
<proteinExistence type="predicted"/>
<sequence>MVGFHKEGIMTPVERSLVECFYGFTKTTNILDEALTSESTDILRPLRFKEDFGLIFRDIVPFLRAVQRTYPEVRFWGSRNRTSCPRFETFGAFLDYVTFALQDVLKTEPLPDAVDDSGCVYSQDESS</sequence>
<accession>A0A2M6WIS7</accession>
<dbReference type="AlphaFoldDB" id="A0A2M6WIS7"/>
<protein>
    <submittedName>
        <fullName evidence="1">Uncharacterized protein</fullName>
    </submittedName>
</protein>
<evidence type="ECO:0000313" key="2">
    <source>
        <dbReference type="Proteomes" id="UP000228635"/>
    </source>
</evidence>